<reference evidence="5" key="1">
    <citation type="submission" date="2023-11" db="EMBL/GenBank/DDBJ databases">
        <authorList>
            <person name="De Vega J J."/>
            <person name="De Vega J J."/>
        </authorList>
    </citation>
    <scope>NUCLEOTIDE SEQUENCE</scope>
</reference>
<evidence type="ECO:0000256" key="4">
    <source>
        <dbReference type="SAM" id="Phobius"/>
    </source>
</evidence>
<keyword evidence="3" id="KW-0687">Ribonucleoprotein</keyword>
<evidence type="ECO:0000256" key="3">
    <source>
        <dbReference type="ARBA" id="ARBA00023274"/>
    </source>
</evidence>
<dbReference type="EMBL" id="CAVNYO010000478">
    <property type="protein sequence ID" value="CAK5284167.1"/>
    <property type="molecule type" value="Genomic_DNA"/>
</dbReference>
<comment type="caution">
    <text evidence="5">The sequence shown here is derived from an EMBL/GenBank/DDBJ whole genome shotgun (WGS) entry which is preliminary data.</text>
</comment>
<dbReference type="InterPro" id="IPR021137">
    <property type="entry name" value="Ribosomal_bL35-like"/>
</dbReference>
<accession>A0AAD2HYF6</accession>
<dbReference type="PANTHER" id="PTHR33343">
    <property type="entry name" value="54S RIBOSOMAL PROTEIN BL35M"/>
    <property type="match status" value="1"/>
</dbReference>
<dbReference type="HAMAP" id="MF_00514">
    <property type="entry name" value="Ribosomal_bL35"/>
    <property type="match status" value="1"/>
</dbReference>
<organism evidence="5 6">
    <name type="scientific">Mycena citricolor</name>
    <dbReference type="NCBI Taxonomy" id="2018698"/>
    <lineage>
        <taxon>Eukaryota</taxon>
        <taxon>Fungi</taxon>
        <taxon>Dikarya</taxon>
        <taxon>Basidiomycota</taxon>
        <taxon>Agaricomycotina</taxon>
        <taxon>Agaricomycetes</taxon>
        <taxon>Agaricomycetidae</taxon>
        <taxon>Agaricales</taxon>
        <taxon>Marasmiineae</taxon>
        <taxon>Mycenaceae</taxon>
        <taxon>Mycena</taxon>
    </lineage>
</organism>
<dbReference type="AlphaFoldDB" id="A0AAD2HYF6"/>
<dbReference type="PANTHER" id="PTHR33343:SF1">
    <property type="entry name" value="LARGE RIBOSOMAL SUBUNIT PROTEIN BL35M"/>
    <property type="match status" value="1"/>
</dbReference>
<sequence length="139" mass="14971">MLSPPCGSFGNSGRLPDGGARDAKCSDTFGGSAVLPTLILGIFTMLGALQHCTSRLWSLRSFSTTPVVEAGYKMKTHSGAKKRWRSSVGSGKFKRGQAFRQHLHANKPPARLNRLGNTVFSTPTQTHKLKKVLLPYGSG</sequence>
<feature type="transmembrane region" description="Helical" evidence="4">
    <location>
        <begin position="29"/>
        <end position="49"/>
    </location>
</feature>
<dbReference type="Gene3D" id="4.10.410.60">
    <property type="match status" value="1"/>
</dbReference>
<evidence type="ECO:0000313" key="5">
    <source>
        <dbReference type="EMBL" id="CAK5284167.1"/>
    </source>
</evidence>
<dbReference type="GO" id="GO:0015934">
    <property type="term" value="C:large ribosomal subunit"/>
    <property type="evidence" value="ECO:0007669"/>
    <property type="project" value="TreeGrafter"/>
</dbReference>
<name>A0AAD2HYF6_9AGAR</name>
<keyword evidence="4" id="KW-1133">Transmembrane helix</keyword>
<comment type="similarity">
    <text evidence="1">Belongs to the bacterial ribosomal protein bL35 family.</text>
</comment>
<evidence type="ECO:0000256" key="2">
    <source>
        <dbReference type="ARBA" id="ARBA00022980"/>
    </source>
</evidence>
<dbReference type="Proteomes" id="UP001295794">
    <property type="component" value="Unassembled WGS sequence"/>
</dbReference>
<keyword evidence="2" id="KW-0689">Ribosomal protein</keyword>
<dbReference type="GO" id="GO:0006412">
    <property type="term" value="P:translation"/>
    <property type="evidence" value="ECO:0007669"/>
    <property type="project" value="InterPro"/>
</dbReference>
<dbReference type="InterPro" id="IPR037229">
    <property type="entry name" value="Ribosomal_bL35_sf"/>
</dbReference>
<keyword evidence="6" id="KW-1185">Reference proteome</keyword>
<keyword evidence="4" id="KW-0472">Membrane</keyword>
<evidence type="ECO:0000313" key="6">
    <source>
        <dbReference type="Proteomes" id="UP001295794"/>
    </source>
</evidence>
<dbReference type="InterPro" id="IPR001706">
    <property type="entry name" value="Ribosomal_bL35"/>
</dbReference>
<dbReference type="Pfam" id="PF01632">
    <property type="entry name" value="Ribosomal_L35p"/>
    <property type="match status" value="1"/>
</dbReference>
<gene>
    <name evidence="5" type="ORF">MYCIT1_LOCUS37207</name>
</gene>
<dbReference type="GO" id="GO:0003735">
    <property type="term" value="F:structural constituent of ribosome"/>
    <property type="evidence" value="ECO:0007669"/>
    <property type="project" value="InterPro"/>
</dbReference>
<proteinExistence type="inferred from homology"/>
<protein>
    <recommendedName>
        <fullName evidence="7">50S ribosomal protein L35</fullName>
    </recommendedName>
</protein>
<dbReference type="NCBIfam" id="TIGR00001">
    <property type="entry name" value="rpmI_bact"/>
    <property type="match status" value="1"/>
</dbReference>
<keyword evidence="4" id="KW-0812">Transmembrane</keyword>
<dbReference type="SUPFAM" id="SSF143034">
    <property type="entry name" value="L35p-like"/>
    <property type="match status" value="1"/>
</dbReference>
<evidence type="ECO:0000256" key="1">
    <source>
        <dbReference type="ARBA" id="ARBA00006598"/>
    </source>
</evidence>
<evidence type="ECO:0008006" key="7">
    <source>
        <dbReference type="Google" id="ProtNLM"/>
    </source>
</evidence>